<keyword evidence="4 10" id="KW-0133">Cell shape</keyword>
<evidence type="ECO:0000256" key="11">
    <source>
        <dbReference type="PIRNR" id="PIRNR002869"/>
    </source>
</evidence>
<keyword evidence="10 11" id="KW-0813">Transport</keyword>
<evidence type="ECO:0000256" key="10">
    <source>
        <dbReference type="HAMAP-Rule" id="MF_02078"/>
    </source>
</evidence>
<dbReference type="GO" id="GO:0009252">
    <property type="term" value="P:peptidoglycan biosynthetic process"/>
    <property type="evidence" value="ECO:0007669"/>
    <property type="project" value="UniProtKB-UniRule"/>
</dbReference>
<dbReference type="CDD" id="cd13123">
    <property type="entry name" value="MATE_MurJ_like"/>
    <property type="match status" value="1"/>
</dbReference>
<feature type="transmembrane region" description="Helical" evidence="10">
    <location>
        <begin position="90"/>
        <end position="114"/>
    </location>
</feature>
<feature type="transmembrane region" description="Helical" evidence="10">
    <location>
        <begin position="21"/>
        <end position="44"/>
    </location>
</feature>
<feature type="transmembrane region" description="Helical" evidence="10">
    <location>
        <begin position="313"/>
        <end position="334"/>
    </location>
</feature>
<comment type="caution">
    <text evidence="12">The sequence shown here is derived from an EMBL/GenBank/DDBJ whole genome shotgun (WGS) entry which is preliminary data.</text>
</comment>
<sequence length="512" mass="55549">MNLLSALAKIGSMTMLSRVLGFVRDAVLARIFGAGIAMDAFVVAFRLPNLLRRIFAEGAFSQAFVPILAEYRQKKSPAETQEFVQHVAGMLMFALLIVTAIGVLAAPAVIWATASGWGGKPEKFVLASQLLRIIFPYILLISLSSLVGSILNTYGKFSVPAFTPVLLNVSLIGFALLGAKHFEQPVMALGWGVFCGGVLQLSFQLPWLFKLGFLKIPKLRFGDPAVNRVIKQMAPAILGTSVAQVSLVINTNIASYLQSGSVSWMYFADRLMELPTGVLGVALGTILLPGLSKHAATGDKREFSALLDWGLRLCLLLTAPAAVGMAVLAFPLVATLFMYNKIGVHDALMTQQALIAYAVGLLGLILIKVLAPGFYAQKNIKTPVKVAIVTLVCTQLMNLIFVWKLQHAGLALSISLGACINAAFLFLLLRIKEMYQPKAGWRAFLLKLAVALAVMAGGLWAVQHYVALEWVHVGGLQRTGQLFALIGFGMVLYFSTLGLLGFRPRHFKRREM</sequence>
<feature type="transmembrane region" description="Helical" evidence="10">
    <location>
        <begin position="482"/>
        <end position="502"/>
    </location>
</feature>
<dbReference type="UniPathway" id="UPA00219"/>
<comment type="similarity">
    <text evidence="9 10 11">Belongs to the MurJ/MviN family.</text>
</comment>
<evidence type="ECO:0000256" key="9">
    <source>
        <dbReference type="ARBA" id="ARBA00061532"/>
    </source>
</evidence>
<dbReference type="Proteomes" id="UP000078003">
    <property type="component" value="Unassembled WGS sequence"/>
</dbReference>
<dbReference type="GO" id="GO:0034204">
    <property type="term" value="P:lipid translocation"/>
    <property type="evidence" value="ECO:0007669"/>
    <property type="project" value="TreeGrafter"/>
</dbReference>
<keyword evidence="10 11" id="KW-0961">Cell wall biogenesis/degradation</keyword>
<dbReference type="PIRSF" id="PIRSF002869">
    <property type="entry name" value="MviN"/>
    <property type="match status" value="1"/>
</dbReference>
<dbReference type="GO" id="GO:0005886">
    <property type="term" value="C:plasma membrane"/>
    <property type="evidence" value="ECO:0007669"/>
    <property type="project" value="UniProtKB-SubCell"/>
</dbReference>
<reference evidence="13" key="1">
    <citation type="submission" date="2016-05" db="EMBL/GenBank/DDBJ databases">
        <title>Draft genome of Corynebacterium afermentans subsp. afermentans LCDC 88199T.</title>
        <authorList>
            <person name="Bernier A.-M."/>
            <person name="Bernard K."/>
        </authorList>
    </citation>
    <scope>NUCLEOTIDE SEQUENCE [LARGE SCALE GENOMIC DNA]</scope>
    <source>
        <strain evidence="13">NML01-0328</strain>
    </source>
</reference>
<feature type="transmembrane region" description="Helical" evidence="10">
    <location>
        <begin position="441"/>
        <end position="462"/>
    </location>
</feature>
<dbReference type="GO" id="GO:0071555">
    <property type="term" value="P:cell wall organization"/>
    <property type="evidence" value="ECO:0007669"/>
    <property type="project" value="UniProtKB-UniRule"/>
</dbReference>
<feature type="transmembrane region" description="Helical" evidence="10">
    <location>
        <begin position="354"/>
        <end position="374"/>
    </location>
</feature>
<keyword evidence="5 10" id="KW-0573">Peptidoglycan synthesis</keyword>
<feature type="transmembrane region" description="Helical" evidence="10">
    <location>
        <begin position="134"/>
        <end position="154"/>
    </location>
</feature>
<evidence type="ECO:0000256" key="1">
    <source>
        <dbReference type="ARBA" id="ARBA00004651"/>
    </source>
</evidence>
<protein>
    <recommendedName>
        <fullName evidence="10">Probable lipid II flippase MurJ</fullName>
    </recommendedName>
</protein>
<dbReference type="RefSeq" id="WP_064104345.1">
    <property type="nucleotide sequence ID" value="NZ_LXSF01000004.1"/>
</dbReference>
<dbReference type="InterPro" id="IPR004268">
    <property type="entry name" value="MurJ"/>
</dbReference>
<dbReference type="HAMAP" id="MF_02078">
    <property type="entry name" value="MurJ_MviN"/>
    <property type="match status" value="1"/>
</dbReference>
<feature type="transmembrane region" description="Helical" evidence="10">
    <location>
        <begin position="191"/>
        <end position="213"/>
    </location>
</feature>
<dbReference type="PRINTS" id="PR01806">
    <property type="entry name" value="VIRFACTRMVIN"/>
</dbReference>
<dbReference type="PANTHER" id="PTHR47019:SF1">
    <property type="entry name" value="LIPID II FLIPPASE MURJ"/>
    <property type="match status" value="1"/>
</dbReference>
<comment type="pathway">
    <text evidence="10">Cell wall biogenesis; peptidoglycan biosynthesis.</text>
</comment>
<evidence type="ECO:0000313" key="13">
    <source>
        <dbReference type="Proteomes" id="UP000078003"/>
    </source>
</evidence>
<feature type="transmembrane region" description="Helical" evidence="10">
    <location>
        <begin position="234"/>
        <end position="254"/>
    </location>
</feature>
<comment type="subcellular location">
    <subcellularLocation>
        <location evidence="10">Cell inner membrane</location>
        <topology evidence="10">Multi-pass membrane protein</topology>
    </subcellularLocation>
    <subcellularLocation>
        <location evidence="1">Cell membrane</location>
        <topology evidence="1">Multi-pass membrane protein</topology>
    </subcellularLocation>
</comment>
<evidence type="ECO:0000256" key="6">
    <source>
        <dbReference type="ARBA" id="ARBA00022989"/>
    </source>
</evidence>
<feature type="transmembrane region" description="Helical" evidence="10">
    <location>
        <begin position="274"/>
        <end position="292"/>
    </location>
</feature>
<evidence type="ECO:0000256" key="7">
    <source>
        <dbReference type="ARBA" id="ARBA00023136"/>
    </source>
</evidence>
<keyword evidence="2 10" id="KW-1003">Cell membrane</keyword>
<keyword evidence="7 10" id="KW-0472">Membrane</keyword>
<feature type="transmembrane region" description="Helical" evidence="10">
    <location>
        <begin position="409"/>
        <end position="429"/>
    </location>
</feature>
<evidence type="ECO:0000256" key="2">
    <source>
        <dbReference type="ARBA" id="ARBA00022475"/>
    </source>
</evidence>
<evidence type="ECO:0000256" key="5">
    <source>
        <dbReference type="ARBA" id="ARBA00022984"/>
    </source>
</evidence>
<feature type="transmembrane region" description="Helical" evidence="10">
    <location>
        <begin position="161"/>
        <end position="179"/>
    </location>
</feature>
<dbReference type="NCBIfam" id="TIGR01695">
    <property type="entry name" value="murJ_mviN"/>
    <property type="match status" value="1"/>
</dbReference>
<dbReference type="EMBL" id="LXSF01000004">
    <property type="protein sequence ID" value="OAM16820.1"/>
    <property type="molecule type" value="Genomic_DNA"/>
</dbReference>
<evidence type="ECO:0000313" key="12">
    <source>
        <dbReference type="EMBL" id="OAM16820.1"/>
    </source>
</evidence>
<accession>A0A1A9RE57</accession>
<keyword evidence="6 10" id="KW-1133">Transmembrane helix</keyword>
<dbReference type="PANTHER" id="PTHR47019">
    <property type="entry name" value="LIPID II FLIPPASE MURJ"/>
    <property type="match status" value="1"/>
</dbReference>
<dbReference type="AlphaFoldDB" id="A0A1A9RE57"/>
<gene>
    <name evidence="10" type="primary">murJ</name>
    <name evidence="12" type="ORF">A7P85_05065</name>
</gene>
<dbReference type="GO" id="GO:0015648">
    <property type="term" value="F:lipid-linked peptidoglycan transporter activity"/>
    <property type="evidence" value="ECO:0007669"/>
    <property type="project" value="UniProtKB-UniRule"/>
</dbReference>
<feature type="transmembrane region" description="Helical" evidence="10">
    <location>
        <begin position="386"/>
        <end position="403"/>
    </location>
</feature>
<evidence type="ECO:0000256" key="4">
    <source>
        <dbReference type="ARBA" id="ARBA00022960"/>
    </source>
</evidence>
<name>A0A1A9RE57_EIKCO</name>
<organism evidence="12 13">
    <name type="scientific">Eikenella corrodens</name>
    <dbReference type="NCBI Taxonomy" id="539"/>
    <lineage>
        <taxon>Bacteria</taxon>
        <taxon>Pseudomonadati</taxon>
        <taxon>Pseudomonadota</taxon>
        <taxon>Betaproteobacteria</taxon>
        <taxon>Neisseriales</taxon>
        <taxon>Neisseriaceae</taxon>
        <taxon>Eikenella</taxon>
    </lineage>
</organism>
<keyword evidence="10" id="KW-0997">Cell inner membrane</keyword>
<evidence type="ECO:0000256" key="8">
    <source>
        <dbReference type="ARBA" id="ARBA00060041"/>
    </source>
</evidence>
<dbReference type="InterPro" id="IPR051050">
    <property type="entry name" value="Lipid_II_flippase_MurJ/MviN"/>
</dbReference>
<keyword evidence="3 10" id="KW-0812">Transmembrane</keyword>
<evidence type="ECO:0000256" key="3">
    <source>
        <dbReference type="ARBA" id="ARBA00022692"/>
    </source>
</evidence>
<dbReference type="GO" id="GO:0008360">
    <property type="term" value="P:regulation of cell shape"/>
    <property type="evidence" value="ECO:0007669"/>
    <property type="project" value="UniProtKB-UniRule"/>
</dbReference>
<dbReference type="Pfam" id="PF03023">
    <property type="entry name" value="MurJ"/>
    <property type="match status" value="1"/>
</dbReference>
<comment type="function">
    <text evidence="8 10 11">Involved in peptidoglycan biosynthesis. Transports lipid-linked peptidoglycan precursors from the inner to the outer leaflet of the cytoplasmic membrane.</text>
</comment>
<proteinExistence type="inferred from homology"/>